<dbReference type="AlphaFoldDB" id="A0A9X4J1Z9"/>
<gene>
    <name evidence="2" type="ORF">L9W73_17580</name>
</gene>
<dbReference type="RefSeq" id="WP_274674304.1">
    <property type="nucleotide sequence ID" value="NZ_JAKNAP010000134.1"/>
</dbReference>
<proteinExistence type="predicted"/>
<evidence type="ECO:0000313" key="2">
    <source>
        <dbReference type="EMBL" id="MDE1359087.1"/>
    </source>
</evidence>
<organism evidence="2 3">
    <name type="scientific">Vibrio aestuarianus</name>
    <dbReference type="NCBI Taxonomy" id="28171"/>
    <lineage>
        <taxon>Bacteria</taxon>
        <taxon>Pseudomonadati</taxon>
        <taxon>Pseudomonadota</taxon>
        <taxon>Gammaproteobacteria</taxon>
        <taxon>Vibrionales</taxon>
        <taxon>Vibrionaceae</taxon>
        <taxon>Vibrio</taxon>
    </lineage>
</organism>
<accession>A0A9X4J1Z9</accession>
<dbReference type="Proteomes" id="UP001140973">
    <property type="component" value="Unassembled WGS sequence"/>
</dbReference>
<protein>
    <submittedName>
        <fullName evidence="2">Uncharacterized protein</fullName>
    </submittedName>
</protein>
<sequence>MRTLINSLQENTLSRLKNPLIGAFIFSWTIWNNSAVLVFLLSSNEKKISLVEQAQFELTDDLLAPVGLTVLYLLFVPVLNMFYERLIDGVINKHRNAFKQRTLQQHYYTVKRTTIAKLDSDEDENRKLRDRQLDTWSEEKRQISESVINLRREYAEKMAKIDNEVSSYT</sequence>
<keyword evidence="1" id="KW-0812">Transmembrane</keyword>
<evidence type="ECO:0000313" key="3">
    <source>
        <dbReference type="Proteomes" id="UP001140973"/>
    </source>
</evidence>
<feature type="transmembrane region" description="Helical" evidence="1">
    <location>
        <begin position="20"/>
        <end position="42"/>
    </location>
</feature>
<dbReference type="EMBL" id="JAKNAP010000134">
    <property type="protein sequence ID" value="MDE1359087.1"/>
    <property type="molecule type" value="Genomic_DNA"/>
</dbReference>
<keyword evidence="1" id="KW-1133">Transmembrane helix</keyword>
<reference evidence="2" key="1">
    <citation type="submission" date="2022-02" db="EMBL/GenBank/DDBJ databases">
        <title>Emergence and expansion in Europe of a Vibrio aestuarianus clonal complex pathogenic for oysters.</title>
        <authorList>
            <person name="Mesnil A."/>
            <person name="Travers M.-A."/>
        </authorList>
    </citation>
    <scope>NUCLEOTIDE SEQUENCE</scope>
    <source>
        <strain evidence="2">151-ITT-15-cp-1</strain>
    </source>
</reference>
<evidence type="ECO:0000256" key="1">
    <source>
        <dbReference type="SAM" id="Phobius"/>
    </source>
</evidence>
<comment type="caution">
    <text evidence="2">The sequence shown here is derived from an EMBL/GenBank/DDBJ whole genome shotgun (WGS) entry which is preliminary data.</text>
</comment>
<feature type="transmembrane region" description="Helical" evidence="1">
    <location>
        <begin position="62"/>
        <end position="83"/>
    </location>
</feature>
<keyword evidence="1" id="KW-0472">Membrane</keyword>
<name>A0A9X4J1Z9_9VIBR</name>